<accession>A0A1D1VTU9</accession>
<reference evidence="1 2" key="1">
    <citation type="journal article" date="2016" name="Nat. Commun.">
        <title>Extremotolerant tardigrade genome and improved radiotolerance of human cultured cells by tardigrade-unique protein.</title>
        <authorList>
            <person name="Hashimoto T."/>
            <person name="Horikawa D.D."/>
            <person name="Saito Y."/>
            <person name="Kuwahara H."/>
            <person name="Kozuka-Hata H."/>
            <person name="Shin-I T."/>
            <person name="Minakuchi Y."/>
            <person name="Ohishi K."/>
            <person name="Motoyama A."/>
            <person name="Aizu T."/>
            <person name="Enomoto A."/>
            <person name="Kondo K."/>
            <person name="Tanaka S."/>
            <person name="Hara Y."/>
            <person name="Koshikawa S."/>
            <person name="Sagara H."/>
            <person name="Miura T."/>
            <person name="Yokobori S."/>
            <person name="Miyagawa K."/>
            <person name="Suzuki Y."/>
            <person name="Kubo T."/>
            <person name="Oyama M."/>
            <person name="Kohara Y."/>
            <person name="Fujiyama A."/>
            <person name="Arakawa K."/>
            <person name="Katayama T."/>
            <person name="Toyoda A."/>
            <person name="Kunieda T."/>
        </authorList>
    </citation>
    <scope>NUCLEOTIDE SEQUENCE [LARGE SCALE GENOMIC DNA]</scope>
    <source>
        <strain evidence="1 2">YOKOZUNA-1</strain>
    </source>
</reference>
<dbReference type="Proteomes" id="UP000186922">
    <property type="component" value="Unassembled WGS sequence"/>
</dbReference>
<gene>
    <name evidence="1" type="primary">RvY_14700-1</name>
    <name evidence="1" type="synonym">RvY_14700.1</name>
    <name evidence="1" type="ORF">RvY_14700</name>
</gene>
<organism evidence="1 2">
    <name type="scientific">Ramazzottius varieornatus</name>
    <name type="common">Water bear</name>
    <name type="synonym">Tardigrade</name>
    <dbReference type="NCBI Taxonomy" id="947166"/>
    <lineage>
        <taxon>Eukaryota</taxon>
        <taxon>Metazoa</taxon>
        <taxon>Ecdysozoa</taxon>
        <taxon>Tardigrada</taxon>
        <taxon>Eutardigrada</taxon>
        <taxon>Parachela</taxon>
        <taxon>Hypsibioidea</taxon>
        <taxon>Ramazzottiidae</taxon>
        <taxon>Ramazzottius</taxon>
    </lineage>
</organism>
<evidence type="ECO:0000313" key="1">
    <source>
        <dbReference type="EMBL" id="GAV04421.1"/>
    </source>
</evidence>
<proteinExistence type="predicted"/>
<protein>
    <submittedName>
        <fullName evidence="1">Uncharacterized protein</fullName>
    </submittedName>
</protein>
<sequence length="94" mass="10678">MVQNFITVLGEQSDYNFADEEIFSSTAISPKETGKEGNETDHELLIIRDACDTNCENNSTFKPSANRCRHNSTPIDGNRTTRLPQIFFCIKRYA</sequence>
<comment type="caution">
    <text evidence="1">The sequence shown here is derived from an EMBL/GenBank/DDBJ whole genome shotgun (WGS) entry which is preliminary data.</text>
</comment>
<keyword evidence="2" id="KW-1185">Reference proteome</keyword>
<name>A0A1D1VTU9_RAMVA</name>
<dbReference type="AlphaFoldDB" id="A0A1D1VTU9"/>
<evidence type="ECO:0000313" key="2">
    <source>
        <dbReference type="Proteomes" id="UP000186922"/>
    </source>
</evidence>
<dbReference type="EMBL" id="BDGG01000010">
    <property type="protein sequence ID" value="GAV04421.1"/>
    <property type="molecule type" value="Genomic_DNA"/>
</dbReference>